<sequence>MFVEGAGSAEDLVADRAIKEYTFSRDAQWRMINLSENATYLVEDPGTGSGGILRVHREGYHDAQAIESELDWLDALHEENIVDASAVIRTADGRRIVTTEVSGRTRHAVLFETMGGLEPDEAGICANDFHTLGAVTARLHSHSKRWRKPTGFARFSWDWTNTLGEAPRWGRWQDAVGIGTNEIATLEPAVDLIRRRLERYGQGPDRFGLVHADLRLANLLVDADQVNVIDFDDCGFGWFLYDFGTAVSFIEHDPALPRWQEAWLSGYRTVAELSDEDEDMLATFVMLRRMLLVAWMGSHSHSHESRTKSSSYAAGTCDLATRYLDSAGSSLERTGSVR</sequence>
<dbReference type="EMBL" id="MRBO01000687">
    <property type="protein sequence ID" value="KAB2582449.1"/>
    <property type="molecule type" value="Genomic_DNA"/>
</dbReference>
<name>A0A0C3AF35_RHOER</name>
<dbReference type="Pfam" id="PF01636">
    <property type="entry name" value="APH"/>
    <property type="match status" value="1"/>
</dbReference>
<gene>
    <name evidence="3" type="ORF">BS297_25710</name>
</gene>
<evidence type="ECO:0000256" key="1">
    <source>
        <dbReference type="ARBA" id="ARBA00038240"/>
    </source>
</evidence>
<dbReference type="SUPFAM" id="SSF56112">
    <property type="entry name" value="Protein kinase-like (PK-like)"/>
    <property type="match status" value="1"/>
</dbReference>
<proteinExistence type="inferred from homology"/>
<evidence type="ECO:0000313" key="3">
    <source>
        <dbReference type="EMBL" id="KAB2582449.1"/>
    </source>
</evidence>
<dbReference type="InterPro" id="IPR050249">
    <property type="entry name" value="Pseudomonas-type_ThrB"/>
</dbReference>
<protein>
    <submittedName>
        <fullName evidence="3">Aminoglycoside phosphotransferase</fullName>
    </submittedName>
</protein>
<dbReference type="Gene3D" id="3.90.1200.10">
    <property type="match status" value="1"/>
</dbReference>
<comment type="similarity">
    <text evidence="1">Belongs to the pseudomonas-type ThrB family.</text>
</comment>
<reference evidence="3 4" key="1">
    <citation type="journal article" date="2017" name="Poromechanics V (2013)">
        <title>Genomic Characterization of the Arsenic-Tolerant Actinobacterium, &lt;i&gt;Rhodococcus erythropolis&lt;/i&gt; S43.</title>
        <authorList>
            <person name="Retamal-Morales G."/>
            <person name="Mehnert M."/>
            <person name="Schwabe R."/>
            <person name="Tischler D."/>
            <person name="Schloemann M."/>
            <person name="Levican G.J."/>
        </authorList>
    </citation>
    <scope>NUCLEOTIDE SEQUENCE [LARGE SCALE GENOMIC DNA]</scope>
    <source>
        <strain evidence="3 4">S43</strain>
    </source>
</reference>
<dbReference type="InterPro" id="IPR011009">
    <property type="entry name" value="Kinase-like_dom_sf"/>
</dbReference>
<evidence type="ECO:0000313" key="4">
    <source>
        <dbReference type="Proteomes" id="UP000325576"/>
    </source>
</evidence>
<accession>A0A0C3AF35</accession>
<dbReference type="GO" id="GO:0009088">
    <property type="term" value="P:threonine biosynthetic process"/>
    <property type="evidence" value="ECO:0007669"/>
    <property type="project" value="TreeGrafter"/>
</dbReference>
<comment type="caution">
    <text evidence="3">The sequence shown here is derived from an EMBL/GenBank/DDBJ whole genome shotgun (WGS) entry which is preliminary data.</text>
</comment>
<dbReference type="InterPro" id="IPR002575">
    <property type="entry name" value="Aminoglycoside_PTrfase"/>
</dbReference>
<evidence type="ECO:0000259" key="2">
    <source>
        <dbReference type="Pfam" id="PF01636"/>
    </source>
</evidence>
<dbReference type="Proteomes" id="UP000325576">
    <property type="component" value="Unassembled WGS sequence"/>
</dbReference>
<dbReference type="PANTHER" id="PTHR21064:SF6">
    <property type="entry name" value="AMINOGLYCOSIDE PHOSPHOTRANSFERASE DOMAIN-CONTAINING PROTEIN"/>
    <property type="match status" value="1"/>
</dbReference>
<dbReference type="AlphaFoldDB" id="A0A0C3AF35"/>
<keyword evidence="3" id="KW-0808">Transferase</keyword>
<feature type="domain" description="Aminoglycoside phosphotransferase" evidence="2">
    <location>
        <begin position="36"/>
        <end position="272"/>
    </location>
</feature>
<dbReference type="RefSeq" id="WP_042950314.1">
    <property type="nucleotide sequence ID" value="NZ_JBEXIN010000002.1"/>
</dbReference>
<dbReference type="GO" id="GO:0004413">
    <property type="term" value="F:homoserine kinase activity"/>
    <property type="evidence" value="ECO:0007669"/>
    <property type="project" value="TreeGrafter"/>
</dbReference>
<organism evidence="3 4">
    <name type="scientific">Rhodococcus erythropolis</name>
    <name type="common">Arthrobacter picolinophilus</name>
    <dbReference type="NCBI Taxonomy" id="1833"/>
    <lineage>
        <taxon>Bacteria</taxon>
        <taxon>Bacillati</taxon>
        <taxon>Actinomycetota</taxon>
        <taxon>Actinomycetes</taxon>
        <taxon>Mycobacteriales</taxon>
        <taxon>Nocardiaceae</taxon>
        <taxon>Rhodococcus</taxon>
        <taxon>Rhodococcus erythropolis group</taxon>
    </lineage>
</organism>
<dbReference type="PANTHER" id="PTHR21064">
    <property type="entry name" value="AMINOGLYCOSIDE PHOSPHOTRANSFERASE DOMAIN-CONTAINING PROTEIN-RELATED"/>
    <property type="match status" value="1"/>
</dbReference>